<evidence type="ECO:0000313" key="4">
    <source>
        <dbReference type="EnsemblPlants" id="Solyc05g014080.2.1"/>
    </source>
</evidence>
<reference evidence="4" key="2">
    <citation type="submission" date="2019-01" db="UniProtKB">
        <authorList>
            <consortium name="EnsemblPlants"/>
        </authorList>
    </citation>
    <scope>IDENTIFICATION</scope>
    <source>
        <strain evidence="4">cv. Heinz 1706</strain>
    </source>
</reference>
<dbReference type="SUPFAM" id="SSF55021">
    <property type="entry name" value="ACT-like"/>
    <property type="match status" value="1"/>
</dbReference>
<dbReference type="InterPro" id="IPR002912">
    <property type="entry name" value="ACT_dom"/>
</dbReference>
<dbReference type="InterPro" id="IPR045865">
    <property type="entry name" value="ACT-like_dom_sf"/>
</dbReference>
<dbReference type="STRING" id="4081.A0A3Q7GHP5"/>
<keyword evidence="1 2" id="KW-0677">Repeat</keyword>
<comment type="function">
    <text evidence="2">Binds amino acids.</text>
</comment>
<protein>
    <recommendedName>
        <fullName evidence="2">ACT domain-containing protein ACR</fullName>
    </recommendedName>
    <alternativeName>
        <fullName evidence="2">Protein ACT DOMAIN REPEATS</fullName>
    </alternativeName>
</protein>
<evidence type="ECO:0000259" key="3">
    <source>
        <dbReference type="PROSITE" id="PS51671"/>
    </source>
</evidence>
<reference evidence="4" key="1">
    <citation type="journal article" date="2012" name="Nature">
        <title>The tomato genome sequence provides insights into fleshy fruit evolution.</title>
        <authorList>
            <consortium name="Tomato Genome Consortium"/>
        </authorList>
    </citation>
    <scope>NUCLEOTIDE SEQUENCE [LARGE SCALE GENOMIC DNA]</scope>
    <source>
        <strain evidence="4">cv. Heinz 1706</strain>
    </source>
</reference>
<evidence type="ECO:0000313" key="5">
    <source>
        <dbReference type="Proteomes" id="UP000004994"/>
    </source>
</evidence>
<evidence type="ECO:0000256" key="2">
    <source>
        <dbReference type="RuleBase" id="RU369043"/>
    </source>
</evidence>
<dbReference type="AlphaFoldDB" id="A0A3Q7GHP5"/>
<dbReference type="PANTHER" id="PTHR31096:SF5">
    <property type="entry name" value="ACT DOMAIN-CONTAINING PROTEIN ACR3"/>
    <property type="match status" value="1"/>
</dbReference>
<dbReference type="GO" id="GO:0016597">
    <property type="term" value="F:amino acid binding"/>
    <property type="evidence" value="ECO:0007669"/>
    <property type="project" value="UniProtKB-UniRule"/>
</dbReference>
<dbReference type="SMR" id="A0A3Q7GHP5"/>
<dbReference type="Proteomes" id="UP000004994">
    <property type="component" value="Chromosome 5"/>
</dbReference>
<dbReference type="Pfam" id="PF01842">
    <property type="entry name" value="ACT"/>
    <property type="match status" value="1"/>
</dbReference>
<dbReference type="Gene3D" id="3.30.70.260">
    <property type="match status" value="1"/>
</dbReference>
<dbReference type="EnsemblPlants" id="Solyc05g014080.2.1">
    <property type="protein sequence ID" value="Solyc05g014080.2.1"/>
    <property type="gene ID" value="Solyc05g014080.2"/>
</dbReference>
<evidence type="ECO:0000256" key="1">
    <source>
        <dbReference type="ARBA" id="ARBA00022737"/>
    </source>
</evidence>
<name>A0A3Q7GHP5_SOLLC</name>
<dbReference type="Gramene" id="Solyc05g014080.2.1">
    <property type="protein sequence ID" value="Solyc05g014080.2.1"/>
    <property type="gene ID" value="Solyc05g014080.2"/>
</dbReference>
<proteinExistence type="predicted"/>
<dbReference type="InterPro" id="IPR040217">
    <property type="entry name" value="ACR1-12"/>
</dbReference>
<organism evidence="4">
    <name type="scientific">Solanum lycopersicum</name>
    <name type="common">Tomato</name>
    <name type="synonym">Lycopersicon esculentum</name>
    <dbReference type="NCBI Taxonomy" id="4081"/>
    <lineage>
        <taxon>Eukaryota</taxon>
        <taxon>Viridiplantae</taxon>
        <taxon>Streptophyta</taxon>
        <taxon>Embryophyta</taxon>
        <taxon>Tracheophyta</taxon>
        <taxon>Spermatophyta</taxon>
        <taxon>Magnoliopsida</taxon>
        <taxon>eudicotyledons</taxon>
        <taxon>Gunneridae</taxon>
        <taxon>Pentapetalae</taxon>
        <taxon>asterids</taxon>
        <taxon>lamiids</taxon>
        <taxon>Solanales</taxon>
        <taxon>Solanaceae</taxon>
        <taxon>Solanoideae</taxon>
        <taxon>Solaneae</taxon>
        <taxon>Solanum</taxon>
        <taxon>Solanum subgen. Lycopersicon</taxon>
    </lineage>
</organism>
<accession>A0A3Q7GHP5</accession>
<feature type="domain" description="ACT" evidence="3">
    <location>
        <begin position="66"/>
        <end position="146"/>
    </location>
</feature>
<dbReference type="InParanoid" id="A0A3Q7GHP5"/>
<keyword evidence="5" id="KW-1185">Reference proteome</keyword>
<dbReference type="PROSITE" id="PS51671">
    <property type="entry name" value="ACT"/>
    <property type="match status" value="1"/>
</dbReference>
<dbReference type="PANTHER" id="PTHR31096">
    <property type="entry name" value="ACT DOMAIN-CONTAINING PROTEIN ACR4-RELATED"/>
    <property type="match status" value="1"/>
</dbReference>
<sequence length="169" mass="18933">MDGCTLESEVEKEKVVKCIEAAIRRRISECYDCPPRAHSYVTSIYNFMGCMNLPKTLRILMPPGGIFELCAKDRVGLLSEVTRVLRENGLSVTRAGVTTIGEKAKNFFYVRDASGNPVEMKTIERLREEIGQTMMLNVKKVPTSAKAPETGRLAKTSFFFGGLLEKFRT</sequence>
<dbReference type="PaxDb" id="4081-Solyc05g014080.1.1"/>